<name>A0ABQ5C250_9ASTR</name>
<evidence type="ECO:0000313" key="1">
    <source>
        <dbReference type="EMBL" id="GJT20028.1"/>
    </source>
</evidence>
<comment type="caution">
    <text evidence="1">The sequence shown here is derived from an EMBL/GenBank/DDBJ whole genome shotgun (WGS) entry which is preliminary data.</text>
</comment>
<keyword evidence="2" id="KW-1185">Reference proteome</keyword>
<dbReference type="EMBL" id="BQNB010013767">
    <property type="protein sequence ID" value="GJT20028.1"/>
    <property type="molecule type" value="Genomic_DNA"/>
</dbReference>
<sequence length="114" mass="13409">MANFHILESLAIDVGSHHLHDRMRVFFQSEVAYEEEFVEDLRDQCFKVRVDMERRSLMIIELEGLGVALDCIDRLRAMQKSDTKKLVSLRRMLLEARVEAHERQLVCDSMDDND</sequence>
<gene>
    <name evidence="1" type="ORF">Tco_0878734</name>
</gene>
<protein>
    <submittedName>
        <fullName evidence="1">Uncharacterized protein</fullName>
    </submittedName>
</protein>
<dbReference type="Proteomes" id="UP001151760">
    <property type="component" value="Unassembled WGS sequence"/>
</dbReference>
<organism evidence="1 2">
    <name type="scientific">Tanacetum coccineum</name>
    <dbReference type="NCBI Taxonomy" id="301880"/>
    <lineage>
        <taxon>Eukaryota</taxon>
        <taxon>Viridiplantae</taxon>
        <taxon>Streptophyta</taxon>
        <taxon>Embryophyta</taxon>
        <taxon>Tracheophyta</taxon>
        <taxon>Spermatophyta</taxon>
        <taxon>Magnoliopsida</taxon>
        <taxon>eudicotyledons</taxon>
        <taxon>Gunneridae</taxon>
        <taxon>Pentapetalae</taxon>
        <taxon>asterids</taxon>
        <taxon>campanulids</taxon>
        <taxon>Asterales</taxon>
        <taxon>Asteraceae</taxon>
        <taxon>Asteroideae</taxon>
        <taxon>Anthemideae</taxon>
        <taxon>Anthemidinae</taxon>
        <taxon>Tanacetum</taxon>
    </lineage>
</organism>
<reference evidence="1" key="2">
    <citation type="submission" date="2022-01" db="EMBL/GenBank/DDBJ databases">
        <authorList>
            <person name="Yamashiro T."/>
            <person name="Shiraishi A."/>
            <person name="Satake H."/>
            <person name="Nakayama K."/>
        </authorList>
    </citation>
    <scope>NUCLEOTIDE SEQUENCE</scope>
</reference>
<evidence type="ECO:0000313" key="2">
    <source>
        <dbReference type="Proteomes" id="UP001151760"/>
    </source>
</evidence>
<reference evidence="1" key="1">
    <citation type="journal article" date="2022" name="Int. J. Mol. Sci.">
        <title>Draft Genome of Tanacetum Coccineum: Genomic Comparison of Closely Related Tanacetum-Family Plants.</title>
        <authorList>
            <person name="Yamashiro T."/>
            <person name="Shiraishi A."/>
            <person name="Nakayama K."/>
            <person name="Satake H."/>
        </authorList>
    </citation>
    <scope>NUCLEOTIDE SEQUENCE</scope>
</reference>
<accession>A0ABQ5C250</accession>
<proteinExistence type="predicted"/>